<dbReference type="PANTHER" id="PTHR30033">
    <property type="entry name" value="FLAGELLAR HOOK-ASSOCIATED PROTEIN 1"/>
    <property type="match status" value="1"/>
</dbReference>
<keyword evidence="12" id="KW-1185">Reference proteome</keyword>
<dbReference type="GO" id="GO:0009424">
    <property type="term" value="C:bacterial-type flagellum hook"/>
    <property type="evidence" value="ECO:0007669"/>
    <property type="project" value="UniProtKB-UniRule"/>
</dbReference>
<dbReference type="Pfam" id="PF22638">
    <property type="entry name" value="FlgK_D1"/>
    <property type="match status" value="1"/>
</dbReference>
<dbReference type="STRING" id="861299.J421_0220"/>
<evidence type="ECO:0000259" key="9">
    <source>
        <dbReference type="Pfam" id="PF06429"/>
    </source>
</evidence>
<dbReference type="AlphaFoldDB" id="W0RBD3"/>
<evidence type="ECO:0000256" key="3">
    <source>
        <dbReference type="ARBA" id="ARBA00009677"/>
    </source>
</evidence>
<dbReference type="InterPro" id="IPR001444">
    <property type="entry name" value="Flag_bb_rod_N"/>
</dbReference>
<evidence type="ECO:0000256" key="2">
    <source>
        <dbReference type="ARBA" id="ARBA00004613"/>
    </source>
</evidence>
<evidence type="ECO:0000256" key="4">
    <source>
        <dbReference type="ARBA" id="ARBA00016244"/>
    </source>
</evidence>
<dbReference type="eggNOG" id="COG4786">
    <property type="taxonomic scope" value="Bacteria"/>
</dbReference>
<gene>
    <name evidence="7" type="primary">flgK</name>
    <name evidence="11" type="ORF">J421_0220</name>
</gene>
<dbReference type="RefSeq" id="WP_025409313.1">
    <property type="nucleotide sequence ID" value="NZ_CP007128.1"/>
</dbReference>
<reference evidence="11 12" key="1">
    <citation type="journal article" date="2014" name="Genome Announc.">
        <title>Genome Sequence and Methylome of Soil Bacterium Gemmatirosa kalamazoonensis KBS708T, a Member of the Rarely Cultivated Gemmatimonadetes Phylum.</title>
        <authorList>
            <person name="Debruyn J.M."/>
            <person name="Radosevich M."/>
            <person name="Wommack K.E."/>
            <person name="Polson S.W."/>
            <person name="Hauser L.J."/>
            <person name="Fawaz M.N."/>
            <person name="Korlach J."/>
            <person name="Tsai Y.C."/>
        </authorList>
    </citation>
    <scope>NUCLEOTIDE SEQUENCE [LARGE SCALE GENOMIC DNA]</scope>
    <source>
        <strain evidence="11 12">KBS708</strain>
    </source>
</reference>
<dbReference type="GO" id="GO:0044780">
    <property type="term" value="P:bacterial-type flagellum assembly"/>
    <property type="evidence" value="ECO:0007669"/>
    <property type="project" value="InterPro"/>
</dbReference>
<dbReference type="GO" id="GO:0005576">
    <property type="term" value="C:extracellular region"/>
    <property type="evidence" value="ECO:0007669"/>
    <property type="project" value="UniProtKB-SubCell"/>
</dbReference>
<protein>
    <recommendedName>
        <fullName evidence="4 7">Flagellar hook-associated protein 1</fullName>
        <shortName evidence="7">HAP1</shortName>
    </recommendedName>
</protein>
<evidence type="ECO:0000256" key="7">
    <source>
        <dbReference type="RuleBase" id="RU362065"/>
    </source>
</evidence>
<proteinExistence type="inferred from homology"/>
<dbReference type="PANTHER" id="PTHR30033:SF1">
    <property type="entry name" value="FLAGELLAR HOOK-ASSOCIATED PROTEIN 1"/>
    <property type="match status" value="1"/>
</dbReference>
<keyword evidence="11" id="KW-0282">Flagellum</keyword>
<keyword evidence="5 7" id="KW-0964">Secreted</keyword>
<dbReference type="PATRIC" id="fig|861299.3.peg.224"/>
<evidence type="ECO:0000256" key="6">
    <source>
        <dbReference type="ARBA" id="ARBA00023143"/>
    </source>
</evidence>
<feature type="domain" description="Flagellar hook-associated protein FlgK helical" evidence="10">
    <location>
        <begin position="96"/>
        <end position="308"/>
    </location>
</feature>
<dbReference type="SUPFAM" id="SSF64518">
    <property type="entry name" value="Phase 1 flagellin"/>
    <property type="match status" value="1"/>
</dbReference>
<dbReference type="GO" id="GO:0005198">
    <property type="term" value="F:structural molecule activity"/>
    <property type="evidence" value="ECO:0007669"/>
    <property type="project" value="UniProtKB-UniRule"/>
</dbReference>
<comment type="similarity">
    <text evidence="3 7">Belongs to the flagella basal body rod proteins family.</text>
</comment>
<dbReference type="InterPro" id="IPR010930">
    <property type="entry name" value="Flg_bb/hook_C_dom"/>
</dbReference>
<dbReference type="HOGENOM" id="CLU_012762_1_0_0"/>
<dbReference type="NCBIfam" id="TIGR02492">
    <property type="entry name" value="flgK_ends"/>
    <property type="match status" value="1"/>
</dbReference>
<comment type="subcellular location">
    <subcellularLocation>
        <location evidence="1 7">Bacterial flagellum</location>
    </subcellularLocation>
    <subcellularLocation>
        <location evidence="2 7">Secreted</location>
    </subcellularLocation>
</comment>
<accession>W0RBD3</accession>
<evidence type="ECO:0000313" key="11">
    <source>
        <dbReference type="EMBL" id="AHG87757.1"/>
    </source>
</evidence>
<dbReference type="FunCoup" id="W0RBD3">
    <property type="interactions" value="85"/>
</dbReference>
<organism evidence="11 12">
    <name type="scientific">Gemmatirosa kalamazoonensis</name>
    <dbReference type="NCBI Taxonomy" id="861299"/>
    <lineage>
        <taxon>Bacteria</taxon>
        <taxon>Pseudomonadati</taxon>
        <taxon>Gemmatimonadota</taxon>
        <taxon>Gemmatimonadia</taxon>
        <taxon>Gemmatimonadales</taxon>
        <taxon>Gemmatimonadaceae</taxon>
        <taxon>Gemmatirosa</taxon>
    </lineage>
</organism>
<dbReference type="eggNOG" id="COG1256">
    <property type="taxonomic scope" value="Bacteria"/>
</dbReference>
<evidence type="ECO:0000259" key="10">
    <source>
        <dbReference type="Pfam" id="PF22638"/>
    </source>
</evidence>
<dbReference type="Pfam" id="PF06429">
    <property type="entry name" value="Flg_bbr_C"/>
    <property type="match status" value="1"/>
</dbReference>
<evidence type="ECO:0000256" key="1">
    <source>
        <dbReference type="ARBA" id="ARBA00004365"/>
    </source>
</evidence>
<dbReference type="Pfam" id="PF00460">
    <property type="entry name" value="Flg_bb_rod"/>
    <property type="match status" value="1"/>
</dbReference>
<dbReference type="InterPro" id="IPR053927">
    <property type="entry name" value="FlgK_helical"/>
</dbReference>
<feature type="domain" description="Flagellar basal body rod protein N-terminal" evidence="8">
    <location>
        <begin position="9"/>
        <end position="36"/>
    </location>
</feature>
<name>W0RBD3_9BACT</name>
<dbReference type="OrthoDB" id="9802553at2"/>
<evidence type="ECO:0000256" key="5">
    <source>
        <dbReference type="ARBA" id="ARBA00022525"/>
    </source>
</evidence>
<dbReference type="InterPro" id="IPR002371">
    <property type="entry name" value="FlgK"/>
</dbReference>
<keyword evidence="6 7" id="KW-0975">Bacterial flagellum</keyword>
<dbReference type="PRINTS" id="PR01005">
    <property type="entry name" value="FLGHOOKAP1"/>
</dbReference>
<feature type="domain" description="Flagellar basal-body/hook protein C-terminal" evidence="9">
    <location>
        <begin position="431"/>
        <end position="469"/>
    </location>
</feature>
<dbReference type="EMBL" id="CP007128">
    <property type="protein sequence ID" value="AHG87757.1"/>
    <property type="molecule type" value="Genomic_DNA"/>
</dbReference>
<dbReference type="Proteomes" id="UP000019151">
    <property type="component" value="Chromosome"/>
</dbReference>
<keyword evidence="11" id="KW-0969">Cilium</keyword>
<keyword evidence="11" id="KW-0966">Cell projection</keyword>
<dbReference type="InParanoid" id="W0RBD3"/>
<evidence type="ECO:0000259" key="8">
    <source>
        <dbReference type="Pfam" id="PF00460"/>
    </source>
</evidence>
<evidence type="ECO:0000313" key="12">
    <source>
        <dbReference type="Proteomes" id="UP000019151"/>
    </source>
</evidence>
<dbReference type="KEGG" id="gba:J421_0220"/>
<sequence length="471" mass="48442">MSLGSVLGIARSGMSAQQLIIDTAGHNIANVDTEGYSRQRVELSAEFMKQPMLGQMGNGVRVADVAQLRDSALDTAYRNEASGSASSQLRKDLLGGIESLLGEPSDTGLAAAMDAFWSSWSDLASQPASSAARSVVQQNGQHVAEMLNGFDRQLVGMRAQVATQLDATVTRINQLSDQIAGYNERIMGAEVGGTTAADLRDKRNLAIDELAKLGDTHVIEYPNGSVQVSLGTNAVVDGTTGRHARTIVSATGVVGIHLDPGNEPALPFGGTSQAMVDFMNRDLPDVRGQLDALANGLVTAVNAIHATGELYPANGAPVAAGNFFDPTHVTAGDISLSAAVAASAANIAAGAAAAAIPGPGNNDVALALAGLRSAAGQVTYVDATGQTQSGSFTSFYGDVASRLGARVSAAGTDADVHATLADQADTRRKSVSGVNLDEELTTLMRAQQAYAAAAKVISTASDMMKTLVDMI</sequence>